<organism evidence="1">
    <name type="scientific">Scrofimicrobium appendicitidis</name>
    <dbReference type="NCBI Taxonomy" id="3079930"/>
    <lineage>
        <taxon>Bacteria</taxon>
        <taxon>Bacillati</taxon>
        <taxon>Actinomycetota</taxon>
        <taxon>Actinomycetes</taxon>
        <taxon>Actinomycetales</taxon>
        <taxon>Actinomycetaceae</taxon>
        <taxon>Scrofimicrobium</taxon>
    </lineage>
</organism>
<gene>
    <name evidence="1" type="ORF">SAC06_04170</name>
</gene>
<dbReference type="InterPro" id="IPR019932">
    <property type="entry name" value="CHP03543"/>
</dbReference>
<sequence length="184" mass="20712">MAEIFPKAGLLRRGYDRETVDQFFAQARAAYEGGIPAEQFSASQVRQASFELRRGGYDTRSVDSALNRLEAAFTQRDKVDYISVNGEANWYAKVAESATTLYPRLLRPDGARFSHPPRGEKGYRTDEVDALMHRITLFFDQNQPLTVGDVRLALFHSAKGEKAYREDQVDAYLGRVVEIILAAS</sequence>
<dbReference type="NCBIfam" id="TIGR03543">
    <property type="entry name" value="divI1A_rptt_fam"/>
    <property type="match status" value="1"/>
</dbReference>
<dbReference type="EMBL" id="CP138335">
    <property type="protein sequence ID" value="XBW08760.1"/>
    <property type="molecule type" value="Genomic_DNA"/>
</dbReference>
<evidence type="ECO:0000313" key="1">
    <source>
        <dbReference type="EMBL" id="XBW08760.1"/>
    </source>
</evidence>
<proteinExistence type="predicted"/>
<dbReference type="InterPro" id="IPR019933">
    <property type="entry name" value="DivIVA_domain"/>
</dbReference>
<dbReference type="RefSeq" id="WP_350258960.1">
    <property type="nucleotide sequence ID" value="NZ_CP138335.1"/>
</dbReference>
<dbReference type="AlphaFoldDB" id="A0AAU7VBJ3"/>
<reference evidence="1" key="1">
    <citation type="submission" date="2023-11" db="EMBL/GenBank/DDBJ databases">
        <title>Scrofimicrobium hongkongense sp. nov., isolated from a patient with peritonitis.</title>
        <authorList>
            <person name="Lao H.Y."/>
            <person name="Wong A.Y.P."/>
            <person name="Ng T.L."/>
            <person name="Wong R.Y.L."/>
            <person name="Yau M.C.Y."/>
            <person name="Lam J.Y.W."/>
            <person name="Siu G.K.H."/>
        </authorList>
    </citation>
    <scope>NUCLEOTIDE SEQUENCE</scope>
    <source>
        <strain evidence="1">R131</strain>
    </source>
</reference>
<dbReference type="KEGG" id="sapp:SAC06_04170"/>
<name>A0AAU7VBJ3_9ACTO</name>
<protein>
    <submittedName>
        <fullName evidence="1">DivIVA domain-containing protein</fullName>
    </submittedName>
</protein>
<accession>A0AAU7VBJ3</accession>
<dbReference type="NCBIfam" id="TIGR03544">
    <property type="entry name" value="DivI1A_domain"/>
    <property type="match status" value="1"/>
</dbReference>